<reference evidence="3 4" key="1">
    <citation type="journal article" date="2023" name="Life. Sci Alliance">
        <title>Evolutionary insights into 3D genome organization and epigenetic landscape of Vigna mungo.</title>
        <authorList>
            <person name="Junaid A."/>
            <person name="Singh B."/>
            <person name="Bhatia S."/>
        </authorList>
    </citation>
    <scope>NUCLEOTIDE SEQUENCE [LARGE SCALE GENOMIC DNA]</scope>
    <source>
        <strain evidence="3">Urdbean</strain>
    </source>
</reference>
<feature type="signal peptide" evidence="2">
    <location>
        <begin position="1"/>
        <end position="17"/>
    </location>
</feature>
<feature type="chain" id="PRO_5042918851" description="Secreted protein" evidence="2">
    <location>
        <begin position="18"/>
        <end position="126"/>
    </location>
</feature>
<evidence type="ECO:0008006" key="5">
    <source>
        <dbReference type="Google" id="ProtNLM"/>
    </source>
</evidence>
<name>A0AAQ3RMB7_VIGMU</name>
<evidence type="ECO:0000256" key="1">
    <source>
        <dbReference type="SAM" id="MobiDB-lite"/>
    </source>
</evidence>
<dbReference type="Proteomes" id="UP001374535">
    <property type="component" value="Chromosome 9"/>
</dbReference>
<dbReference type="EMBL" id="CP144692">
    <property type="protein sequence ID" value="WVY98202.1"/>
    <property type="molecule type" value="Genomic_DNA"/>
</dbReference>
<protein>
    <recommendedName>
        <fullName evidence="5">Secreted protein</fullName>
    </recommendedName>
</protein>
<dbReference type="AlphaFoldDB" id="A0AAQ3RMB7"/>
<sequence>MSTTMQVVSSFNPLVLSASLTTCIAASSAGKPRQDFAAISEDRASHMPSEAIISLPPAFDSFTCLTYGMGTMNSPTSMSPIDLERHRPPGQHRRGPISAPPTMLSLPTSPPLAVTRSLSSIFSSSL</sequence>
<feature type="compositionally biased region" description="Low complexity" evidence="1">
    <location>
        <begin position="100"/>
        <end position="111"/>
    </location>
</feature>
<accession>A0AAQ3RMB7</accession>
<feature type="region of interest" description="Disordered" evidence="1">
    <location>
        <begin position="75"/>
        <end position="111"/>
    </location>
</feature>
<organism evidence="3 4">
    <name type="scientific">Vigna mungo</name>
    <name type="common">Black gram</name>
    <name type="synonym">Phaseolus mungo</name>
    <dbReference type="NCBI Taxonomy" id="3915"/>
    <lineage>
        <taxon>Eukaryota</taxon>
        <taxon>Viridiplantae</taxon>
        <taxon>Streptophyta</taxon>
        <taxon>Embryophyta</taxon>
        <taxon>Tracheophyta</taxon>
        <taxon>Spermatophyta</taxon>
        <taxon>Magnoliopsida</taxon>
        <taxon>eudicotyledons</taxon>
        <taxon>Gunneridae</taxon>
        <taxon>Pentapetalae</taxon>
        <taxon>rosids</taxon>
        <taxon>fabids</taxon>
        <taxon>Fabales</taxon>
        <taxon>Fabaceae</taxon>
        <taxon>Papilionoideae</taxon>
        <taxon>50 kb inversion clade</taxon>
        <taxon>NPAAA clade</taxon>
        <taxon>indigoferoid/millettioid clade</taxon>
        <taxon>Phaseoleae</taxon>
        <taxon>Vigna</taxon>
    </lineage>
</organism>
<keyword evidence="2" id="KW-0732">Signal</keyword>
<gene>
    <name evidence="3" type="ORF">V8G54_030353</name>
</gene>
<keyword evidence="4" id="KW-1185">Reference proteome</keyword>
<evidence type="ECO:0000256" key="2">
    <source>
        <dbReference type="SAM" id="SignalP"/>
    </source>
</evidence>
<evidence type="ECO:0000313" key="3">
    <source>
        <dbReference type="EMBL" id="WVY98202.1"/>
    </source>
</evidence>
<evidence type="ECO:0000313" key="4">
    <source>
        <dbReference type="Proteomes" id="UP001374535"/>
    </source>
</evidence>
<proteinExistence type="predicted"/>